<keyword evidence="1" id="KW-0812">Transmembrane</keyword>
<keyword evidence="4" id="KW-1185">Reference proteome</keyword>
<dbReference type="PANTHER" id="PTHR21879">
    <property type="entry name" value="FI03362P-RELATED-RELATED"/>
    <property type="match status" value="1"/>
</dbReference>
<evidence type="ECO:0000313" key="3">
    <source>
        <dbReference type="EMBL" id="VVC33503.1"/>
    </source>
</evidence>
<gene>
    <name evidence="3" type="ORF">CINCED_3A009830</name>
</gene>
<feature type="chain" id="PRO_5022981032" description="Osiris 7" evidence="2">
    <location>
        <begin position="20"/>
        <end position="301"/>
    </location>
</feature>
<evidence type="ECO:0008006" key="5">
    <source>
        <dbReference type="Google" id="ProtNLM"/>
    </source>
</evidence>
<name>A0A5E4MRH9_9HEMI</name>
<keyword evidence="1" id="KW-0472">Membrane</keyword>
<evidence type="ECO:0000256" key="2">
    <source>
        <dbReference type="SAM" id="SignalP"/>
    </source>
</evidence>
<feature type="transmembrane region" description="Helical" evidence="1">
    <location>
        <begin position="174"/>
        <end position="193"/>
    </location>
</feature>
<dbReference type="PANTHER" id="PTHR21879:SF22">
    <property type="entry name" value="FI03362P-RELATED"/>
    <property type="match status" value="1"/>
</dbReference>
<dbReference type="OrthoDB" id="8192916at2759"/>
<feature type="transmembrane region" description="Helical" evidence="1">
    <location>
        <begin position="199"/>
        <end position="219"/>
    </location>
</feature>
<keyword evidence="1" id="KW-1133">Transmembrane helix</keyword>
<dbReference type="GO" id="GO:0016020">
    <property type="term" value="C:membrane"/>
    <property type="evidence" value="ECO:0007669"/>
    <property type="project" value="TreeGrafter"/>
</dbReference>
<accession>A0A5E4MRH9</accession>
<dbReference type="Pfam" id="PF07898">
    <property type="entry name" value="DUF1676"/>
    <property type="match status" value="1"/>
</dbReference>
<protein>
    <recommendedName>
        <fullName evidence="5">Osiris 7</fullName>
    </recommendedName>
</protein>
<evidence type="ECO:0000313" key="4">
    <source>
        <dbReference type="Proteomes" id="UP000325440"/>
    </source>
</evidence>
<keyword evidence="2" id="KW-0732">Signal</keyword>
<reference evidence="3 4" key="1">
    <citation type="submission" date="2019-08" db="EMBL/GenBank/DDBJ databases">
        <authorList>
            <person name="Alioto T."/>
            <person name="Alioto T."/>
            <person name="Gomez Garrido J."/>
        </authorList>
    </citation>
    <scope>NUCLEOTIDE SEQUENCE [LARGE SCALE GENOMIC DNA]</scope>
</reference>
<evidence type="ECO:0000256" key="1">
    <source>
        <dbReference type="SAM" id="Phobius"/>
    </source>
</evidence>
<dbReference type="Proteomes" id="UP000325440">
    <property type="component" value="Unassembled WGS sequence"/>
</dbReference>
<dbReference type="AlphaFoldDB" id="A0A5E4MRH9"/>
<dbReference type="InterPro" id="IPR012464">
    <property type="entry name" value="DUF1676"/>
</dbReference>
<feature type="signal peptide" evidence="2">
    <location>
        <begin position="1"/>
        <end position="19"/>
    </location>
</feature>
<dbReference type="EMBL" id="CABPRJ010000969">
    <property type="protein sequence ID" value="VVC33503.1"/>
    <property type="molecule type" value="Genomic_DNA"/>
</dbReference>
<sequence length="301" mass="31751">MNALRICFCVFLTAGWASSLPSGMDSQAVGHNSIQGKEDLLDGIYSDCVAKGSVTCIKYKLFAYVDKALSKDEINLTEGVTVVRTSGSPGDGAPRSLDLTEDGQPKDVDSLVVKRVQRYLNEHSIKVDIRGADVVNAVSRAGKSVSDVISQFVGDDEGATEESRGKKKKKNKQLMQLLMLLKFKLAALLPFILGKIALIAGKALLLGKIALVISLIVVLQKVLSQQHQKTVTYEVVPQPHHDVHGHDAYGSAAGADLSGIPAGGSGGYGPSGSTGGWGRSMDAQQMAYGAQVPSQGDATLA</sequence>
<organism evidence="3 4">
    <name type="scientific">Cinara cedri</name>
    <dbReference type="NCBI Taxonomy" id="506608"/>
    <lineage>
        <taxon>Eukaryota</taxon>
        <taxon>Metazoa</taxon>
        <taxon>Ecdysozoa</taxon>
        <taxon>Arthropoda</taxon>
        <taxon>Hexapoda</taxon>
        <taxon>Insecta</taxon>
        <taxon>Pterygota</taxon>
        <taxon>Neoptera</taxon>
        <taxon>Paraneoptera</taxon>
        <taxon>Hemiptera</taxon>
        <taxon>Sternorrhyncha</taxon>
        <taxon>Aphidomorpha</taxon>
        <taxon>Aphidoidea</taxon>
        <taxon>Aphididae</taxon>
        <taxon>Lachninae</taxon>
        <taxon>Cinara</taxon>
    </lineage>
</organism>
<proteinExistence type="predicted"/>